<keyword evidence="3" id="KW-1185">Reference proteome</keyword>
<dbReference type="InParanoid" id="K1X6C0"/>
<dbReference type="KEGG" id="mbe:MBM_05472"/>
<reference evidence="2 3" key="1">
    <citation type="journal article" date="2012" name="BMC Genomics">
        <title>Sequencing the genome of Marssonina brunnea reveals fungus-poplar co-evolution.</title>
        <authorList>
            <person name="Zhu S."/>
            <person name="Cao Y.-Z."/>
            <person name="Jiang C."/>
            <person name="Tan B.-Y."/>
            <person name="Wang Z."/>
            <person name="Feng S."/>
            <person name="Zhang L."/>
            <person name="Su X.-H."/>
            <person name="Brejova B."/>
            <person name="Vinar T."/>
            <person name="Xu M."/>
            <person name="Wang M.-X."/>
            <person name="Zhang S.-G."/>
            <person name="Huang M.-R."/>
            <person name="Wu R."/>
            <person name="Zhou Y."/>
        </authorList>
    </citation>
    <scope>NUCLEOTIDE SEQUENCE [LARGE SCALE GENOMIC DNA]</scope>
    <source>
        <strain evidence="2 3">MB_m1</strain>
    </source>
</reference>
<dbReference type="eggNOG" id="ENOG502RNN7">
    <property type="taxonomic scope" value="Eukaryota"/>
</dbReference>
<dbReference type="Proteomes" id="UP000006753">
    <property type="component" value="Unassembled WGS sequence"/>
</dbReference>
<dbReference type="OrthoDB" id="5393537at2759"/>
<protein>
    <recommendedName>
        <fullName evidence="4">Involucrin repeat protein</fullName>
    </recommendedName>
</protein>
<gene>
    <name evidence="2" type="ORF">MBM_05472</name>
</gene>
<organism evidence="2 3">
    <name type="scientific">Marssonina brunnea f. sp. multigermtubi (strain MB_m1)</name>
    <name type="common">Marssonina leaf spot fungus</name>
    <dbReference type="NCBI Taxonomy" id="1072389"/>
    <lineage>
        <taxon>Eukaryota</taxon>
        <taxon>Fungi</taxon>
        <taxon>Dikarya</taxon>
        <taxon>Ascomycota</taxon>
        <taxon>Pezizomycotina</taxon>
        <taxon>Leotiomycetes</taxon>
        <taxon>Helotiales</taxon>
        <taxon>Drepanopezizaceae</taxon>
        <taxon>Drepanopeziza</taxon>
    </lineage>
</organism>
<dbReference type="EMBL" id="JH921439">
    <property type="protein sequence ID" value="EKD16178.1"/>
    <property type="molecule type" value="Genomic_DNA"/>
</dbReference>
<name>K1X6C0_MARBU</name>
<evidence type="ECO:0000313" key="2">
    <source>
        <dbReference type="EMBL" id="EKD16178.1"/>
    </source>
</evidence>
<feature type="region of interest" description="Disordered" evidence="1">
    <location>
        <begin position="1"/>
        <end position="34"/>
    </location>
</feature>
<dbReference type="HOGENOM" id="CLU_708011_0_0_1"/>
<evidence type="ECO:0000256" key="1">
    <source>
        <dbReference type="SAM" id="MobiDB-lite"/>
    </source>
</evidence>
<dbReference type="AlphaFoldDB" id="K1X6C0"/>
<evidence type="ECO:0000313" key="3">
    <source>
        <dbReference type="Proteomes" id="UP000006753"/>
    </source>
</evidence>
<accession>K1X6C0</accession>
<proteinExistence type="predicted"/>
<sequence>MASQHHPQDTGPALEAKDRGLAGMQERTSRLQQELDQEKLERTQENQKYHAAQRSWTEELDRAKMAVHKLSARNEKLKTACENMQEDMNAASERHEFMMFQQDSLGSRLRESEEERQRLQALTVVLRGMVTKNSEPDGERMDDNAIVGKFIKLREQVQRIASKLCFSEGNGNAVLTQEMSDAQRDFEYWKGLSQAQLLNRIRTNIFELIHSEILGRPLFGLEGLQDTSGLEHGLSKFETALNNLNPGHKAAVLEWRVRTVRCASLLNIDNPRAEEVAKYIHEFMKPLITSDALDTQLRTLILKLCNDSMSFALLLRSFKDLYRCEMPDIHSPLNDDSEEQCPEPYRNGDPHAEGDVAFVLAGSLVKYPELHPERRLVLEKAHVVVFKKTE</sequence>
<evidence type="ECO:0008006" key="4">
    <source>
        <dbReference type="Google" id="ProtNLM"/>
    </source>
</evidence>
<dbReference type="OMA" id="VAFTICP"/>
<dbReference type="GeneID" id="18761407"/>